<keyword evidence="1 3" id="KW-0732">Signal</keyword>
<evidence type="ECO:0000313" key="5">
    <source>
        <dbReference type="Proteomes" id="UP000306196"/>
    </source>
</evidence>
<feature type="signal peptide" evidence="3">
    <location>
        <begin position="1"/>
        <end position="29"/>
    </location>
</feature>
<protein>
    <submittedName>
        <fullName evidence="4">PEP-CTERM sorting domain-containing protein</fullName>
    </submittedName>
</protein>
<name>A0A5R8KJB9_9BACT</name>
<feature type="region of interest" description="Disordered" evidence="2">
    <location>
        <begin position="3490"/>
        <end position="3513"/>
    </location>
</feature>
<accession>A0A5R8KJB9</accession>
<dbReference type="RefSeq" id="WP_138084782.1">
    <property type="nucleotide sequence ID" value="NZ_VAUV01000002.1"/>
</dbReference>
<keyword evidence="5" id="KW-1185">Reference proteome</keyword>
<dbReference type="NCBIfam" id="TIGR02601">
    <property type="entry name" value="autotrns_rpt"/>
    <property type="match status" value="4"/>
</dbReference>
<dbReference type="InterPro" id="IPR011050">
    <property type="entry name" value="Pectin_lyase_fold/virulence"/>
</dbReference>
<evidence type="ECO:0000256" key="1">
    <source>
        <dbReference type="ARBA" id="ARBA00022729"/>
    </source>
</evidence>
<dbReference type="OrthoDB" id="173890at2"/>
<organism evidence="4 5">
    <name type="scientific">Phragmitibacter flavus</name>
    <dbReference type="NCBI Taxonomy" id="2576071"/>
    <lineage>
        <taxon>Bacteria</taxon>
        <taxon>Pseudomonadati</taxon>
        <taxon>Verrucomicrobiota</taxon>
        <taxon>Verrucomicrobiia</taxon>
        <taxon>Verrucomicrobiales</taxon>
        <taxon>Verrucomicrobiaceae</taxon>
        <taxon>Phragmitibacter</taxon>
    </lineage>
</organism>
<dbReference type="EMBL" id="VAUV01000002">
    <property type="protein sequence ID" value="TLD72428.1"/>
    <property type="molecule type" value="Genomic_DNA"/>
</dbReference>
<dbReference type="InterPro" id="IPR013424">
    <property type="entry name" value="Ice-binding_C"/>
</dbReference>
<evidence type="ECO:0000313" key="4">
    <source>
        <dbReference type="EMBL" id="TLD72428.1"/>
    </source>
</evidence>
<dbReference type="Proteomes" id="UP000306196">
    <property type="component" value="Unassembled WGS sequence"/>
</dbReference>
<dbReference type="SUPFAM" id="SSF51126">
    <property type="entry name" value="Pectin lyase-like"/>
    <property type="match status" value="2"/>
</dbReference>
<reference evidence="4 5" key="1">
    <citation type="submission" date="2019-05" db="EMBL/GenBank/DDBJ databases">
        <title>Verrucobacter flavum gen. nov., sp. nov. a new member of the family Verrucomicrobiaceae.</title>
        <authorList>
            <person name="Szuroczki S."/>
            <person name="Abbaszade G."/>
            <person name="Szabo A."/>
            <person name="Felfoldi T."/>
            <person name="Schumann P."/>
            <person name="Boka K."/>
            <person name="Keki Z."/>
            <person name="Toumi M."/>
            <person name="Toth E."/>
        </authorList>
    </citation>
    <scope>NUCLEOTIDE SEQUENCE [LARGE SCALE GENOMIC DNA]</scope>
    <source>
        <strain evidence="4 5">MG-N-17</strain>
    </source>
</reference>
<sequence length="4810" mass="492852">MKALRPFFPRIIKRALFAASLGAVPMVPAADFNWNVFYHEGTFDWQNHSHWNPDSLSPVNVGVLPNAVGDVANFNVYPFQRMLVNLNGGVTLGALNLDSWAFRNGGLTLAAGIGGSLTMNNGGLGAVIQKAGNAGDLISTNMVLAEALTVEVDGAPLTMSGVMTGAGNLIKTGEGLLILRGDSVNWAGNVLINEGNLMMAPLGNDGRVLGNATGTTTVAAGATLSYAPDALGAGGIGNPAEIISIQGDGFRGQGVLRKVFGASEAAITGAVTMTGESRIQNDISGTFTIASAFNVNHAMEVGGLGFVSFSGVVSGSEAITHYGTDGFRLSNAANTYSGAINSVLGEVRVEANATNAGAYKNVSAFNLTNSMLRIVFNNAANINVNAVADATAINLKSGRIRLENSGFSGNPAFNFEETLGVVSLSGGGSVIDMRGVAAANSQTLTVTDLLRSSPGSTLFLNVEGAPSGAAQLGASTYARVMNANSAAIVPDDGIVNGWMVTRLHNGVGGFVKYGANGYTALVDADYALNTPETGWLASQNVKTDNNRTLTAARTVNSLSITSDTNRTIDGLHALTVDSGGIMFSRGSTGGPTHTIRTSTLTSGTNELFLHTANANAFIFSNIIDGAGGALSVVKAGSNTVQFFAANGYTGTTYINEGTIRDVVGSNIVGLGSGNLDINGSSFGQSVYESDRHFTRGLGSGVGEVQLSGGQGSGFSAYGRAIDLNFGGAGAPVTWGSTFFNPGMFTLNGGNATHATTLVNDLDLAGETRYLRVDGNSSGGFRGAIARIEGELSNGGVVKRGGGVLIFDREHSYENGTAVSEGLLWIREGGSAGANVLGNDILVGNLGALYVDSPNLIGDNQRIVLSNLSNDHAAAIGLGAGYGDGSGVNFQSFSANGGVMASGGNNIFISDDRVNENRPIAIQLNGIKETSVDLVGRAQAVTPNSAIWFGASTANAVYTGDTLTASRIRLNSVNQNTYLLGAGYGTLTIANENVLTGNNNLLVGSYDHNFRWNIGGAVYIPEAQNFTATTGLFGGVLVGNSGLLIVGQNGSLGAASNVVNLRGGEFRPSMESGVYSGMDSQYSGRNLDVRGGNSVFRVQTLGGAGFSKLMWNDITLGDNERVLTVSGQNGSDLQINNLVITPSNNGRNYLDVESLMTINGTVSSPTAGTTILRKRSGGTLILNGDNTHTRTELTRGNLVLTHLGANGQAGQQLIMQSDGDQTANLQLRPDASQIVGGNATYDMSEIRFQGGNNASTRIVTVGAVASGSENVNVHVAALSTETVSGLTNFDLIFDGFHGYRLTVDGGFTMGRDANFRTRGALLTIQGAINDGASTFNLLKAEQGTLWLNGNNTYSGTTTLNNGYLVAGHDNAFGDGSSAISMAGGSFSQLLLSGTRNLSRSITNNGTGSTQTIGGLDAGSKTFSGTITATRGINITAETGGDVTFTGLITGAGGITKVGNGTVIIDRATGNTYAGANIIADGVLIGKAQAGAVSPFGTNAAFTVTNGTLQIDGLAGNTNTATTAALTVGGGGGRVVVNDAADSFTTQFTFGSLVAPTGTAAGGTLVFNSTVGNLGGESQIRFTTAPAAVNGIIGAWAVAKNNIQDATYAAMNGTSVEAHNFGTNTGNIDAVTGANQVYDASGVGGTLTANRSVYAVRTDTSLDLGGFRLSVGDATATGRGGLLLNDGADISNGDLHFANNQLSVYVDDGGVSTISAALSNLRSNANNTLSASNVASAAVFTKFGLGTLELSGANSFQGNIQVNEGILSLTAANVIPTFRNLNAMSGSIVTIQPNGRINLNGNNQEFGNLAGANPGSVFHTGGILDLGTATLTVGREGSNQTFAGQIIGGAGSKISKIGGGTLSLTNINGNQANSLETLEINQGVVLTRADDNSWATPSGLAFSLPSTTNVILRGGQWSLRSAGDSTTNAQRIAVGNNLTVTGGDSTLSVDRPEGGGGNKLLTMGNLTLDVQRFLVTAANTYIPRFDGTTTLLNHARIQNDSQLVLAGAIVGDYTLTKIGGSDLMLSADNSAWSGGTVVSSGTLLFGNRGTDDIRYAGTNFVPSSTSNAGTGDIILNQGNFQNGTTAVRFNATSNVLTQQGQRVQVFGSQTGGTVRVDIGQNAALAEYGLRSTTNGSISLGIGDGGLFTNTIDQSKMGNGRWGISAFQGSTYYTADTLGAGVDNVYRFTGTSGGVLGLAKSNLLTGSASVEVGRGMIDLGSLPHATTAQIRIYGGADYTGTTTIHRGGEFNAINGILIFHGDLKTSEIDVYGRLEARGDGRFTNDDGSATATVVNLRPGSALQLNYGMDINDQFVISRQDNSNLGLETTENKWGDDTDMILDGAQLALVSQSGRVNQETVGEITIKGGAGILLSRTDTNGQIVLNTNYGINRIGQSALSIRENGNELGLVNLQSMKMFINDATWITNNTTNGILPAWMINASRNTFLSYNTNTGITNAAFTNTSGAVGTGATFFSSLTSSSIADYAGVTGDATLTDTSNVYALRVNHEGSGNDTTFTGGQINIHGGGLIHVGRDNARVNFNTTNVFFGDGTTAREAFVYTNQHQLRFGGNVTADNMTIFGTGAVRFASQNNAITGNVQLNGGTLFVEKSNVAHDVLGTATITLHGDHQNNSNGGTEIRGQMPILALVTDSTSQAYNNKVIVAGNVPLARIDTNRFTGSGSGTISIAELEIKGTDSLAGTLLQVVNNNGYNFAVTGNTTIGGTGPVGISVNTGTATLTGAVNSAANITKSGNGTLRFDASNTGLTGGFTLNRGEWRLNGAGPNIGGTGDVTLNFGTLRLANNGGGSHFNSANQDLFVNGQVSIITDRNGGSTGAHVTIGANNGTNTIVTKNNASLRFNAVSFGDDFYIESKMIVNDTLTLLTESSDVFLRDTIEGQGKVVKNGNWFLHFDNNVSNSNWTGGLDILHGFVRVTPAATLATLGTGQVTVGPTGAISLGSTTNIAGGAITRFQSGKTTSSVLAVNTAAALAAIDTLLPMANNKTRAGLGGILALDSLTVSTALNMANIQDGSWSLGALQDRNSTYSATSLGVGAGNIYRIGGGGGNLTLQPGAESDVLSGAGAQVMIGRPNSYFSAGYNSTHVVFGSNLNNSYSGGTTVSRARDFGGGWYQTGFEVQGGNPTASTFRTPLGTGPVDNYGSIRFSGAAGGLVNEAGENYTTIVMHTGSRLTFDNRTASNDPGGEGRFDDSGVLTLNGSNLQIRGTSNVNTATTNREDIGELVIQRGSQVRIGREGTGFAGLGMNALTRGLHGTLSINHTSGLLGANTADGGVNNTEVFFITGGGAIPMTNNMVAPWIVSRQADQFLKYDATNGLQLITQGGAPANYINPAAATTSLSGALGAAVTDGTGILDLAAATGTQTLASNLDVHALRYLRDINTSADGQFNQIKIRSGGLILGGNNAGTINADLYFGSSGNGDGEALIYAGANVAQINGKIYADQVTKFGRNALYIRGDQSQFTGNWVVNEGVLRFLTPGSNGSSTSQVILNGSATGDNDDRRDGGDSHTLTDLQYVFNSGSVDLFDWGGGKITAYDHNRIFSSMGGVADRNQKIADIDLRTTATTAGGLQEGLMRFQVDGARNTLFTGTVTLFDNYMVLVDAGSYGAGSTTGVSFGALDNNGVFDLIKTGDGILTLGDNSSTFDGNRFSFVDEGTVRVLHNGAFGAAGNTAVINQGGAIEIAVANYQSTATLDQRFGSIERWSVDGARSGTVNLGEGVHLQIGASQTGTQTINLNGGSIMGYQPLDYDQIAIIQTLGSGVTINLLANSFLGQPYVVGGNAVSYDMGKLNTTTNLNPNDPGLRGSYLQIDGNITGDFDLTKTGQDIILLNGQNSYRNTIIEAGILQIGRVNGLSTTGTLTTRSSGMFDLNGFDQEVSALAGTGGSVNNGAFDFNTFTVNQAAETTYAGSVDGNVVLVKQGEGRLELTGINGYRGGTRLEGGTLAVSSDANLGQVPLSANGDEWIEFNGGALETTATFTLAANRQIDLWENVDNIIRTAAATTLTIESTMFGSGGFAKEGDGTLVMAGLVDGFSAKYYSGDTVVRAGVLEGGANNTLSLYSRHVVDGGTLNVANFNQQVGSLQSALGAGTVALGDKTLQVGWDNTTDGSFAGQITGSGLLQKIGFGDQTVAGNNAGQTWSTLISNGRLSVASGASLGSGAVNMATTLDTFFSNETALQLQGVTTLANNINVGTENADGTAFLEKTGAGTASLTGTVTLGRKTFLAVGTGATLESSGAGTFTGPGSLVVMDGGTLSLVNANTYGSTAGTTNNAAIDGGTVVRSGTVLVGNSGSLGAGTVELGDATTVLATAVKGATTTSLLQTGTAIFEPAGDTGKGQFTGVSESIDGITYGVGDRILVKDEEFDPASNGIYTVASVAGGVMTLVRADDFNASAPNLSAYGNQPEMSYGVQVDVTGGTHGGKSFFMTAPNVAVLNGYNDPVRFREDVKAPNIALLQNTGGLVTANKIDVNATTTGGTTSVGGSTAFNSGNSEFTGGIALQDLDSTQVETKTVTLVSHTMGSGTGPGVKFSGIIGEAAPAQDRLKIVKAGSGVVLLSAVNDYHGGTDVLEGVLQVGEAGVGTTGPGGTVVFSGATLAGTGLINGVDVNTLHLISGMLKPGDSAGEGLGSLEVLGTLTMDTGSEIVFQLGNGQTGNFGSIGSLGDLDTTSVNYSAAVNLIATTWSSTAPALEGDYDYLNVTGTINLSDEGVITVTGNPASLSLGDVFNVMDASIAYNAGAFNTGGDIRGGGLLGDLALPTLTGFLMWDTSRFTTDGLLIVVTNVPEPGRAMLILLGVAALWMRRRRK</sequence>
<proteinExistence type="predicted"/>
<gene>
    <name evidence="4" type="ORF">FEM03_03475</name>
</gene>
<comment type="caution">
    <text evidence="4">The sequence shown here is derived from an EMBL/GenBank/DDBJ whole genome shotgun (WGS) entry which is preliminary data.</text>
</comment>
<evidence type="ECO:0000256" key="3">
    <source>
        <dbReference type="SAM" id="SignalP"/>
    </source>
</evidence>
<feature type="compositionally biased region" description="Polar residues" evidence="2">
    <location>
        <begin position="3490"/>
        <end position="3503"/>
    </location>
</feature>
<dbReference type="InterPro" id="IPR013425">
    <property type="entry name" value="Autotrns_rpt"/>
</dbReference>
<evidence type="ECO:0000256" key="2">
    <source>
        <dbReference type="SAM" id="MobiDB-lite"/>
    </source>
</evidence>
<feature type="chain" id="PRO_5024412855" evidence="3">
    <location>
        <begin position="30"/>
        <end position="4810"/>
    </location>
</feature>
<dbReference type="Pfam" id="PF12951">
    <property type="entry name" value="PATR"/>
    <property type="match status" value="13"/>
</dbReference>
<dbReference type="NCBIfam" id="TIGR02595">
    <property type="entry name" value="PEP_CTERM"/>
    <property type="match status" value="1"/>
</dbReference>